<keyword evidence="4 9" id="KW-0812">Transmembrane</keyword>
<dbReference type="EMBL" id="JAAGMN010009163">
    <property type="protein sequence ID" value="NEE21497.1"/>
    <property type="molecule type" value="Genomic_DNA"/>
</dbReference>
<evidence type="ECO:0000256" key="7">
    <source>
        <dbReference type="ARBA" id="ARBA00023010"/>
    </source>
</evidence>
<dbReference type="InterPro" id="IPR003369">
    <property type="entry name" value="TatA/B/E"/>
</dbReference>
<dbReference type="Gene3D" id="1.20.5.3310">
    <property type="match status" value="1"/>
</dbReference>
<dbReference type="NCBIfam" id="TIGR01411">
    <property type="entry name" value="tatAE"/>
    <property type="match status" value="1"/>
</dbReference>
<comment type="subcellular location">
    <subcellularLocation>
        <location evidence="1">Cell membrane</location>
        <topology evidence="1">Single-pass membrane protein</topology>
    </subcellularLocation>
</comment>
<dbReference type="GO" id="GO:0005886">
    <property type="term" value="C:plasma membrane"/>
    <property type="evidence" value="ECO:0007669"/>
    <property type="project" value="UniProtKB-SubCell"/>
</dbReference>
<reference evidence="10" key="1">
    <citation type="submission" date="2020-01" db="EMBL/GenBank/DDBJ databases">
        <title>Insect and environment-associated Actinomycetes.</title>
        <authorList>
            <person name="Currrie C."/>
            <person name="Chevrette M."/>
            <person name="Carlson C."/>
            <person name="Stubbendieck R."/>
            <person name="Wendt-Pienkowski E."/>
        </authorList>
    </citation>
    <scope>NUCLEOTIDE SEQUENCE</scope>
    <source>
        <strain evidence="10">SID7499</strain>
    </source>
</reference>
<protein>
    <submittedName>
        <fullName evidence="10">Sec-independent protein translocase subunit TatA</fullName>
    </submittedName>
</protein>
<evidence type="ECO:0000256" key="5">
    <source>
        <dbReference type="ARBA" id="ARBA00022927"/>
    </source>
</evidence>
<keyword evidence="6 9" id="KW-1133">Transmembrane helix</keyword>
<accession>A0A6G3XV05</accession>
<keyword evidence="3" id="KW-1003">Cell membrane</keyword>
<dbReference type="PANTHER" id="PTHR42982">
    <property type="entry name" value="SEC-INDEPENDENT PROTEIN TRANSLOCASE PROTEIN TATA"/>
    <property type="match status" value="1"/>
</dbReference>
<proteinExistence type="predicted"/>
<keyword evidence="5" id="KW-0653">Protein transport</keyword>
<feature type="non-terminal residue" evidence="10">
    <location>
        <position position="44"/>
    </location>
</feature>
<keyword evidence="7" id="KW-0811">Translocation</keyword>
<dbReference type="GO" id="GO:0043953">
    <property type="term" value="P:protein transport by the Tat complex"/>
    <property type="evidence" value="ECO:0007669"/>
    <property type="project" value="InterPro"/>
</dbReference>
<dbReference type="AlphaFoldDB" id="A0A6G3XV05"/>
<feature type="transmembrane region" description="Helical" evidence="9">
    <location>
        <begin position="6"/>
        <end position="23"/>
    </location>
</feature>
<comment type="caution">
    <text evidence="10">The sequence shown here is derived from an EMBL/GenBank/DDBJ whole genome shotgun (WGS) entry which is preliminary data.</text>
</comment>
<gene>
    <name evidence="10" type="ORF">G3M58_85430</name>
</gene>
<evidence type="ECO:0000256" key="6">
    <source>
        <dbReference type="ARBA" id="ARBA00022989"/>
    </source>
</evidence>
<dbReference type="PANTHER" id="PTHR42982:SF8">
    <property type="entry name" value="SEC-INDEPENDENT PROTEIN TRANSLOCASE PROTEIN TATA"/>
    <property type="match status" value="1"/>
</dbReference>
<evidence type="ECO:0000256" key="4">
    <source>
        <dbReference type="ARBA" id="ARBA00022692"/>
    </source>
</evidence>
<evidence type="ECO:0000256" key="3">
    <source>
        <dbReference type="ARBA" id="ARBA00022475"/>
    </source>
</evidence>
<evidence type="ECO:0000256" key="1">
    <source>
        <dbReference type="ARBA" id="ARBA00004162"/>
    </source>
</evidence>
<sequence>MIGNLKPLEIVLIIAVILLLFGAKKLPDMARSLGKSARILKSEA</sequence>
<dbReference type="InterPro" id="IPR006312">
    <property type="entry name" value="TatA/E"/>
</dbReference>
<name>A0A6G3XV05_9ACTN</name>
<evidence type="ECO:0000256" key="8">
    <source>
        <dbReference type="ARBA" id="ARBA00023136"/>
    </source>
</evidence>
<keyword evidence="2" id="KW-0813">Transport</keyword>
<dbReference type="NCBIfam" id="NF001854">
    <property type="entry name" value="PRK00575.1"/>
    <property type="match status" value="1"/>
</dbReference>
<evidence type="ECO:0000256" key="2">
    <source>
        <dbReference type="ARBA" id="ARBA00022448"/>
    </source>
</evidence>
<keyword evidence="8 9" id="KW-0472">Membrane</keyword>
<dbReference type="Pfam" id="PF02416">
    <property type="entry name" value="TatA_B_E"/>
    <property type="match status" value="1"/>
</dbReference>
<evidence type="ECO:0000313" key="10">
    <source>
        <dbReference type="EMBL" id="NEE21497.1"/>
    </source>
</evidence>
<organism evidence="10">
    <name type="scientific">Streptomyces sp. SID7499</name>
    <dbReference type="NCBI Taxonomy" id="2706086"/>
    <lineage>
        <taxon>Bacteria</taxon>
        <taxon>Bacillati</taxon>
        <taxon>Actinomycetota</taxon>
        <taxon>Actinomycetes</taxon>
        <taxon>Kitasatosporales</taxon>
        <taxon>Streptomycetaceae</taxon>
        <taxon>Streptomyces</taxon>
    </lineage>
</organism>
<evidence type="ECO:0000256" key="9">
    <source>
        <dbReference type="SAM" id="Phobius"/>
    </source>
</evidence>